<feature type="region of interest" description="Disordered" evidence="6">
    <location>
        <begin position="126"/>
        <end position="171"/>
    </location>
</feature>
<keyword evidence="2" id="KW-0378">Hydrolase</keyword>
<dbReference type="FunFam" id="3.40.50.300:FF:000326">
    <property type="entry name" value="P-loop containing nucleoside triphosphate hydrolase"/>
    <property type="match status" value="1"/>
</dbReference>
<evidence type="ECO:0000259" key="8">
    <source>
        <dbReference type="Pfam" id="PF13087"/>
    </source>
</evidence>
<sequence length="1493" mass="174332">MKDDFQCNIVSDKSDDEIKVKNQQINQLKMEIENQVKLASLDQIQSNAKILYDEFEIDIISQDDKKNMYMSQSKELNNWNVNRKQEIQYLDKVCNLRQINQTNLAGSGSQQFQQAKIQYNIQQNYISDDSNNTDDNTDEVDSQDAQQNKPHYNENQSKVNNKDQKQAEKITDRAQKQAWLMKNRVKRHENQGESFDVLEIVNNGQKTEPNLFEQGLFKRSDYGAQHTSQQQLQFKKELYKSDFGRSQFQSSVIKSNQEQKQIDHLESTLMKKQVKINEIKDTSNQKELQQNFDAKKIFEKRFESKTNGWDVSKHVITSTENNINSVKTPIELQPIDQLQQLIRDPNQRTINSYFMPKGLQNQPNQLLLKLQGIDNSQIKQQNQNNPKEKQGFLQRCEDGSMKYNKDIGKSLKQSGKDQQNNQKKPNLQEIKQSYPDLQQQKYQKLQEVVKKSLHQQEQKQQQPISNREKERKRLEMQLQILDNPLIKQQGQKETEELLNEDKHEFRSIKIEKKTVAESQRLSKYKMILDNNAGDSFQIGKPIFEFNRLLNYLFVKNYDIPDIADQEHKVIPNKFESAEEYCKIFEYLFLNEASAQIKQELIEFLKKTEKTTKYRKIQIMIDENDNESQGTIFVMRGPQTNQQSEPFDNKKQREKEDADQSQSEDQQFCFDTIKDGVCDLTAYKNYIFVISSKIKIKLRQINQTPRDNDMVFFGILIDPQKAQYLQQIRIQTFVKKQSLNANQWYNVFLFPFSKITTSIREYQMITKLNQKTPLAGLIYNPTAQQALIGSDIGGGWTVQFQNQIQNKELLDPFFQIADQKYNETQANSIKEIILKEKGICLLQGPPGTGKTHTLIGLLSGVYEYMKLTNKFPRKKILICAPSNAAIDEIILRILQKGGLFDSQGNSRQANLIRIGLLDEENVHSDIIKKVSLEDLAQHKLFSTQKFNAQQDQKTTADLRIELCQIQNHIKKLEKKLNQHGIPGEERRIIKEQINQFSDLRKSKQEYLDKTRENKKMYKEYYNQFCEKLLNDAEIICSTLSSSGSDKLSKYLDQIELLIVDEAAQCTEPSNIIPLRLGIQKMILIGDPKQLPATTFSPVSNQTLYNRSLFERILDNNFQPYFLDIQYRMHSEIRMFPSEYFYQNKLKDHESTNNRDLPTNFFKNRVLFLDILDGQEQKDGTSNINEQEASIIVNSIKCIKEEFPTQTIGVICAYKSQVRYIKTLLKQKYSDESLFDHSTISINTVDSFQGQEKDIILFSCVRSSQTGGIGFLNDGRRMNVALTRAKNALFILGNAITLSKSDLWKSMLKNIQKRGLYRNLESQQFQFQQILKDEWSEQNKTLSPKLIANLNQSSSGNHEKSTYNISDFKVEVAKNRKIDSKQNYEIKKQHNQKDINEKESQQKYKIIVNNKEKDRSTSEYQISKQIMKNHESCNQQNQIIKHNQDNQKNNYFQIPKDTKGEQNKKEQANAQLQSKEHSSHEDFDLIRCLREEGFL</sequence>
<dbReference type="GO" id="GO:0005524">
    <property type="term" value="F:ATP binding"/>
    <property type="evidence" value="ECO:0007669"/>
    <property type="project" value="UniProtKB-KW"/>
</dbReference>
<dbReference type="GO" id="GO:0005694">
    <property type="term" value="C:chromosome"/>
    <property type="evidence" value="ECO:0007669"/>
    <property type="project" value="UniProtKB-ARBA"/>
</dbReference>
<dbReference type="InterPro" id="IPR045055">
    <property type="entry name" value="DNA2/NAM7-like"/>
</dbReference>
<dbReference type="RefSeq" id="XP_001433193.1">
    <property type="nucleotide sequence ID" value="XM_001433156.1"/>
</dbReference>
<dbReference type="InterPro" id="IPR041677">
    <property type="entry name" value="DNA2/NAM7_AAA_11"/>
</dbReference>
<dbReference type="FunFam" id="3.40.50.300:FF:003984">
    <property type="entry name" value="tRNA-splicing endonuclease positive effector, putative"/>
    <property type="match status" value="1"/>
</dbReference>
<dbReference type="GO" id="GO:0004386">
    <property type="term" value="F:helicase activity"/>
    <property type="evidence" value="ECO:0007669"/>
    <property type="project" value="UniProtKB-KW"/>
</dbReference>
<evidence type="ECO:0000259" key="7">
    <source>
        <dbReference type="Pfam" id="PF13086"/>
    </source>
</evidence>
<feature type="compositionally biased region" description="Basic and acidic residues" evidence="6">
    <location>
        <begin position="1454"/>
        <end position="1465"/>
    </location>
</feature>
<feature type="region of interest" description="Disordered" evidence="6">
    <location>
        <begin position="636"/>
        <end position="662"/>
    </location>
</feature>
<feature type="region of interest" description="Disordered" evidence="6">
    <location>
        <begin position="1453"/>
        <end position="1479"/>
    </location>
</feature>
<dbReference type="PANTHER" id="PTHR10887:SF495">
    <property type="entry name" value="HELICASE SENATAXIN ISOFORM X1-RELATED"/>
    <property type="match status" value="1"/>
</dbReference>
<evidence type="ECO:0000313" key="10">
    <source>
        <dbReference type="Proteomes" id="UP000000600"/>
    </source>
</evidence>
<dbReference type="GeneID" id="5018978"/>
<dbReference type="OrthoDB" id="295614at2759"/>
<evidence type="ECO:0000256" key="1">
    <source>
        <dbReference type="ARBA" id="ARBA00022741"/>
    </source>
</evidence>
<keyword evidence="3" id="KW-0347">Helicase</keyword>
<evidence type="ECO:0000256" key="6">
    <source>
        <dbReference type="SAM" id="MobiDB-lite"/>
    </source>
</evidence>
<dbReference type="eggNOG" id="KOG1801">
    <property type="taxonomic scope" value="Eukaryota"/>
</dbReference>
<dbReference type="Pfam" id="PF13087">
    <property type="entry name" value="AAA_12"/>
    <property type="match status" value="1"/>
</dbReference>
<dbReference type="Proteomes" id="UP000000600">
    <property type="component" value="Unassembled WGS sequence"/>
</dbReference>
<keyword evidence="10" id="KW-1185">Reference proteome</keyword>
<protein>
    <submittedName>
        <fullName evidence="9">Uncharacterized protein</fullName>
    </submittedName>
</protein>
<feature type="compositionally biased region" description="Basic and acidic residues" evidence="6">
    <location>
        <begin position="646"/>
        <end position="657"/>
    </location>
</feature>
<dbReference type="InParanoid" id="A0C4S9"/>
<dbReference type="KEGG" id="ptm:GSPATT00006295001"/>
<dbReference type="GO" id="GO:0016787">
    <property type="term" value="F:hydrolase activity"/>
    <property type="evidence" value="ECO:0007669"/>
    <property type="project" value="UniProtKB-KW"/>
</dbReference>
<feature type="compositionally biased region" description="Polar residues" evidence="6">
    <location>
        <begin position="411"/>
        <end position="426"/>
    </location>
</feature>
<feature type="compositionally biased region" description="Basic and acidic residues" evidence="6">
    <location>
        <begin position="160"/>
        <end position="171"/>
    </location>
</feature>
<evidence type="ECO:0000313" key="9">
    <source>
        <dbReference type="EMBL" id="CAK65796.1"/>
    </source>
</evidence>
<feature type="domain" description="DNA2/NAM7 helicase-like C-terminal" evidence="8">
    <location>
        <begin position="1103"/>
        <end position="1293"/>
    </location>
</feature>
<feature type="compositionally biased region" description="Basic and acidic residues" evidence="6">
    <location>
        <begin position="448"/>
        <end position="457"/>
    </location>
</feature>
<dbReference type="EMBL" id="CT868041">
    <property type="protein sequence ID" value="CAK65796.1"/>
    <property type="molecule type" value="Genomic_DNA"/>
</dbReference>
<dbReference type="STRING" id="5888.A0C4S9"/>
<dbReference type="HOGENOM" id="CLU_004325_0_0_1"/>
<feature type="region of interest" description="Disordered" evidence="6">
    <location>
        <begin position="403"/>
        <end position="426"/>
    </location>
</feature>
<gene>
    <name evidence="9" type="ORF">GSPATT00006295001</name>
</gene>
<feature type="domain" description="DNA2/NAM7 helicase helicase" evidence="7">
    <location>
        <begin position="819"/>
        <end position="1095"/>
    </location>
</feature>
<dbReference type="GO" id="GO:0003723">
    <property type="term" value="F:RNA binding"/>
    <property type="evidence" value="ECO:0000318"/>
    <property type="project" value="GO_Central"/>
</dbReference>
<name>A0C4S9_PARTE</name>
<dbReference type="Gene3D" id="3.40.50.300">
    <property type="entry name" value="P-loop containing nucleotide triphosphate hydrolases"/>
    <property type="match status" value="2"/>
</dbReference>
<evidence type="ECO:0000256" key="5">
    <source>
        <dbReference type="SAM" id="Coils"/>
    </source>
</evidence>
<reference evidence="9 10" key="1">
    <citation type="journal article" date="2006" name="Nature">
        <title>Global trends of whole-genome duplications revealed by the ciliate Paramecium tetraurelia.</title>
        <authorList>
            <consortium name="Genoscope"/>
            <person name="Aury J.-M."/>
            <person name="Jaillon O."/>
            <person name="Duret L."/>
            <person name="Noel B."/>
            <person name="Jubin C."/>
            <person name="Porcel B.M."/>
            <person name="Segurens B."/>
            <person name="Daubin V."/>
            <person name="Anthouard V."/>
            <person name="Aiach N."/>
            <person name="Arnaiz O."/>
            <person name="Billaut A."/>
            <person name="Beisson J."/>
            <person name="Blanc I."/>
            <person name="Bouhouche K."/>
            <person name="Camara F."/>
            <person name="Duharcourt S."/>
            <person name="Guigo R."/>
            <person name="Gogendeau D."/>
            <person name="Katinka M."/>
            <person name="Keller A.-M."/>
            <person name="Kissmehl R."/>
            <person name="Klotz C."/>
            <person name="Koll F."/>
            <person name="Le Moue A."/>
            <person name="Lepere C."/>
            <person name="Malinsky S."/>
            <person name="Nowacki M."/>
            <person name="Nowak J.K."/>
            <person name="Plattner H."/>
            <person name="Poulain J."/>
            <person name="Ruiz F."/>
            <person name="Serrano V."/>
            <person name="Zagulski M."/>
            <person name="Dessen P."/>
            <person name="Betermier M."/>
            <person name="Weissenbach J."/>
            <person name="Scarpelli C."/>
            <person name="Schachter V."/>
            <person name="Sperling L."/>
            <person name="Meyer E."/>
            <person name="Cohen J."/>
            <person name="Wincker P."/>
        </authorList>
    </citation>
    <scope>NUCLEOTIDE SEQUENCE [LARGE SCALE GENOMIC DNA]</scope>
    <source>
        <strain evidence="9 10">Stock d4-2</strain>
    </source>
</reference>
<keyword evidence="1" id="KW-0547">Nucleotide-binding</keyword>
<evidence type="ECO:0000256" key="3">
    <source>
        <dbReference type="ARBA" id="ARBA00022806"/>
    </source>
</evidence>
<feature type="compositionally biased region" description="Polar residues" evidence="6">
    <location>
        <begin position="143"/>
        <end position="159"/>
    </location>
</feature>
<accession>A0C4S9</accession>
<dbReference type="CDD" id="cd18808">
    <property type="entry name" value="SF1_C_Upf1"/>
    <property type="match status" value="1"/>
</dbReference>
<dbReference type="InterPro" id="IPR047187">
    <property type="entry name" value="SF1_C_Upf1"/>
</dbReference>
<dbReference type="OMA" id="YNETQAN"/>
<proteinExistence type="predicted"/>
<dbReference type="CDD" id="cd18042">
    <property type="entry name" value="DEXXQc_SETX"/>
    <property type="match status" value="1"/>
</dbReference>
<dbReference type="SUPFAM" id="SSF52540">
    <property type="entry name" value="P-loop containing nucleoside triphosphate hydrolases"/>
    <property type="match status" value="1"/>
</dbReference>
<feature type="region of interest" description="Disordered" evidence="6">
    <location>
        <begin position="448"/>
        <end position="469"/>
    </location>
</feature>
<dbReference type="InterPro" id="IPR041679">
    <property type="entry name" value="DNA2/NAM7-like_C"/>
</dbReference>
<dbReference type="Pfam" id="PF13086">
    <property type="entry name" value="AAA_11"/>
    <property type="match status" value="1"/>
</dbReference>
<feature type="coiled-coil region" evidence="5">
    <location>
        <begin position="11"/>
        <end position="38"/>
    </location>
</feature>
<dbReference type="PANTHER" id="PTHR10887">
    <property type="entry name" value="DNA2/NAM7 HELICASE FAMILY"/>
    <property type="match status" value="1"/>
</dbReference>
<organism evidence="9 10">
    <name type="scientific">Paramecium tetraurelia</name>
    <dbReference type="NCBI Taxonomy" id="5888"/>
    <lineage>
        <taxon>Eukaryota</taxon>
        <taxon>Sar</taxon>
        <taxon>Alveolata</taxon>
        <taxon>Ciliophora</taxon>
        <taxon>Intramacronucleata</taxon>
        <taxon>Oligohymenophorea</taxon>
        <taxon>Peniculida</taxon>
        <taxon>Parameciidae</taxon>
        <taxon>Paramecium</taxon>
    </lineage>
</organism>
<keyword evidence="5" id="KW-0175">Coiled coil</keyword>
<dbReference type="InterPro" id="IPR027417">
    <property type="entry name" value="P-loop_NTPase"/>
</dbReference>
<keyword evidence="4" id="KW-0067">ATP-binding</keyword>
<evidence type="ECO:0000256" key="4">
    <source>
        <dbReference type="ARBA" id="ARBA00022840"/>
    </source>
</evidence>
<evidence type="ECO:0000256" key="2">
    <source>
        <dbReference type="ARBA" id="ARBA00022801"/>
    </source>
</evidence>
<feature type="compositionally biased region" description="Acidic residues" evidence="6">
    <location>
        <begin position="131"/>
        <end position="142"/>
    </location>
</feature>